<evidence type="ECO:0000259" key="16">
    <source>
        <dbReference type="Pfam" id="PF00593"/>
    </source>
</evidence>
<feature type="domain" description="TonB-dependent receptor-like beta-barrel" evidence="16">
    <location>
        <begin position="280"/>
        <end position="649"/>
    </location>
</feature>
<evidence type="ECO:0000256" key="2">
    <source>
        <dbReference type="ARBA" id="ARBA00022448"/>
    </source>
</evidence>
<keyword evidence="3 12" id="KW-1134">Transmembrane beta strand</keyword>
<name>A0A1M5XBX7_9VIBR</name>
<protein>
    <submittedName>
        <fullName evidence="18">Pesticin receptor</fullName>
    </submittedName>
</protein>
<proteinExistence type="inferred from homology"/>
<keyword evidence="9 14" id="KW-0798">TonB box</keyword>
<dbReference type="Proteomes" id="UP000184608">
    <property type="component" value="Unassembled WGS sequence"/>
</dbReference>
<evidence type="ECO:0000256" key="4">
    <source>
        <dbReference type="ARBA" id="ARBA00022496"/>
    </source>
</evidence>
<dbReference type="SUPFAM" id="SSF56935">
    <property type="entry name" value="Porins"/>
    <property type="match status" value="1"/>
</dbReference>
<dbReference type="Gene3D" id="2.40.170.20">
    <property type="entry name" value="TonB-dependent receptor, beta-barrel domain"/>
    <property type="match status" value="1"/>
</dbReference>
<dbReference type="Pfam" id="PF00593">
    <property type="entry name" value="TonB_dep_Rec_b-barrel"/>
    <property type="match status" value="1"/>
</dbReference>
<evidence type="ECO:0000256" key="11">
    <source>
        <dbReference type="ARBA" id="ARBA00023237"/>
    </source>
</evidence>
<evidence type="ECO:0000256" key="3">
    <source>
        <dbReference type="ARBA" id="ARBA00022452"/>
    </source>
</evidence>
<feature type="domain" description="TonB-dependent receptor plug" evidence="17">
    <location>
        <begin position="69"/>
        <end position="182"/>
    </location>
</feature>
<comment type="similarity">
    <text evidence="12 14">Belongs to the TonB-dependent receptor family.</text>
</comment>
<dbReference type="GO" id="GO:0009279">
    <property type="term" value="C:cell outer membrane"/>
    <property type="evidence" value="ECO:0007669"/>
    <property type="project" value="UniProtKB-SubCell"/>
</dbReference>
<keyword evidence="11 12" id="KW-0998">Cell outer membrane</keyword>
<dbReference type="InterPro" id="IPR039426">
    <property type="entry name" value="TonB-dep_rcpt-like"/>
</dbReference>
<evidence type="ECO:0000256" key="9">
    <source>
        <dbReference type="ARBA" id="ARBA00023077"/>
    </source>
</evidence>
<evidence type="ECO:0000256" key="13">
    <source>
        <dbReference type="PROSITE-ProRule" id="PRU10144"/>
    </source>
</evidence>
<evidence type="ECO:0000256" key="14">
    <source>
        <dbReference type="RuleBase" id="RU003357"/>
    </source>
</evidence>
<keyword evidence="7" id="KW-0408">Iron</keyword>
<evidence type="ECO:0000256" key="12">
    <source>
        <dbReference type="PROSITE-ProRule" id="PRU01360"/>
    </source>
</evidence>
<keyword evidence="18" id="KW-0675">Receptor</keyword>
<evidence type="ECO:0000256" key="6">
    <source>
        <dbReference type="ARBA" id="ARBA00022729"/>
    </source>
</evidence>
<feature type="short sequence motif" description="TonB C-terminal box" evidence="13">
    <location>
        <begin position="670"/>
        <end position="687"/>
    </location>
</feature>
<dbReference type="InterPro" id="IPR012910">
    <property type="entry name" value="Plug_dom"/>
</dbReference>
<dbReference type="InterPro" id="IPR000531">
    <property type="entry name" value="Beta-barrel_TonB"/>
</dbReference>
<keyword evidence="5 12" id="KW-0812">Transmembrane</keyword>
<keyword evidence="2 12" id="KW-0813">Transport</keyword>
<dbReference type="PROSITE" id="PS01156">
    <property type="entry name" value="TONB_DEPENDENT_REC_2"/>
    <property type="match status" value="1"/>
</dbReference>
<gene>
    <name evidence="18" type="primary">fyuA_1</name>
    <name evidence="18" type="ORF">VA7868_01085</name>
</gene>
<evidence type="ECO:0000256" key="1">
    <source>
        <dbReference type="ARBA" id="ARBA00004571"/>
    </source>
</evidence>
<dbReference type="RefSeq" id="WP_073602904.1">
    <property type="nucleotide sequence ID" value="NZ_FQXZ01000011.1"/>
</dbReference>
<evidence type="ECO:0000256" key="7">
    <source>
        <dbReference type="ARBA" id="ARBA00023004"/>
    </source>
</evidence>
<evidence type="ECO:0000259" key="17">
    <source>
        <dbReference type="Pfam" id="PF07715"/>
    </source>
</evidence>
<accession>A0A1M5XBX7</accession>
<comment type="subcellular location">
    <subcellularLocation>
        <location evidence="1 12">Cell outer membrane</location>
        <topology evidence="1 12">Multi-pass membrane protein</topology>
    </subcellularLocation>
</comment>
<dbReference type="Pfam" id="PF07715">
    <property type="entry name" value="Plug"/>
    <property type="match status" value="1"/>
</dbReference>
<dbReference type="PANTHER" id="PTHR32552">
    <property type="entry name" value="FERRICHROME IRON RECEPTOR-RELATED"/>
    <property type="match status" value="1"/>
</dbReference>
<organism evidence="18 19">
    <name type="scientific">Vibrio aerogenes CECT 7868</name>
    <dbReference type="NCBI Taxonomy" id="1216006"/>
    <lineage>
        <taxon>Bacteria</taxon>
        <taxon>Pseudomonadati</taxon>
        <taxon>Pseudomonadota</taxon>
        <taxon>Gammaproteobacteria</taxon>
        <taxon>Vibrionales</taxon>
        <taxon>Vibrionaceae</taxon>
        <taxon>Vibrio</taxon>
    </lineage>
</organism>
<dbReference type="STRING" id="1216006.VA7868_01085"/>
<keyword evidence="10 12" id="KW-0472">Membrane</keyword>
<feature type="signal peptide" evidence="15">
    <location>
        <begin position="1"/>
        <end position="40"/>
    </location>
</feature>
<reference evidence="18 19" key="1">
    <citation type="submission" date="2016-11" db="EMBL/GenBank/DDBJ databases">
        <authorList>
            <person name="Jaros S."/>
            <person name="Januszkiewicz K."/>
            <person name="Wedrychowicz H."/>
        </authorList>
    </citation>
    <scope>NUCLEOTIDE SEQUENCE [LARGE SCALE GENOMIC DNA]</scope>
    <source>
        <strain evidence="18 19">CECT 7868</strain>
    </source>
</reference>
<dbReference type="PANTHER" id="PTHR32552:SF81">
    <property type="entry name" value="TONB-DEPENDENT OUTER MEMBRANE RECEPTOR"/>
    <property type="match status" value="1"/>
</dbReference>
<evidence type="ECO:0000256" key="15">
    <source>
        <dbReference type="SAM" id="SignalP"/>
    </source>
</evidence>
<keyword evidence="4" id="KW-0410">Iron transport</keyword>
<dbReference type="InterPro" id="IPR036942">
    <property type="entry name" value="Beta-barrel_TonB_sf"/>
</dbReference>
<dbReference type="EMBL" id="FQXZ01000011">
    <property type="protein sequence ID" value="SHH97320.1"/>
    <property type="molecule type" value="Genomic_DNA"/>
</dbReference>
<sequence>MKAVHTVQKNKSKKGMQQLSLLSAAVTGVCLGMAAPGAVAADTQSQPAQTKEQQIPVVTVYGEKTQRTLQQTSSSVAVYDDDQIKALNVTEAGQLLKLTPNVVDVGNGNAVATIRGLSGSGPGFGAVSFLTGVRPRLNVSVDGRSLSYNELAFGPQSLWDVKQTEVFLGPQSYIQGRNAMAGSMVITTNDPTYDFESAVKASAGNQNYRQFAAMLNGAVIDNQLAMRLTAERQQRLSEVDLATYSPAGDSREFQTTTLRAKFLYEPEALPDLSTKLTIANYDTRAPQTENQISTVPRTRYSAYRPVFETNSTSGIWDLDYQINDSLTFAAKTIYTDFDIDRLAQTNAATMSGDEFQIEPSLRYQSADQRVHLLTGLYYFTKDQDEEIDGLGTFRDETTTASAYGELTYAVTQDVDVTATARYETEDRKRHGGNAPRFALSFDESYQTFLPKLSLAWKADSENTYGASVARGYQSGGAGVEFTNFTTYEFDPEYVWNYELFTRHRLADGQVELTSNVFYNRYDDLQVLNNLVIVNADKASSYGLEAGANWLISQDLQWFVNLGLMKTKVEEYGAGYDGSELPRAPGFSATSGVRYWFGDFELSGNVRYTDGYYSTLNNDSEGKVDGYSVANMQLAYVFDNGRVTLFANNLFDSDDVIYYGTTNGTTIDKEGAILQQPRLVGVSFNYDF</sequence>
<dbReference type="InterPro" id="IPR010917">
    <property type="entry name" value="TonB_rcpt_CS"/>
</dbReference>
<dbReference type="PROSITE" id="PS52016">
    <property type="entry name" value="TONB_DEPENDENT_REC_3"/>
    <property type="match status" value="1"/>
</dbReference>
<keyword evidence="8" id="KW-0406">Ion transport</keyword>
<evidence type="ECO:0000256" key="10">
    <source>
        <dbReference type="ARBA" id="ARBA00023136"/>
    </source>
</evidence>
<dbReference type="GO" id="GO:0006826">
    <property type="term" value="P:iron ion transport"/>
    <property type="evidence" value="ECO:0007669"/>
    <property type="project" value="UniProtKB-KW"/>
</dbReference>
<keyword evidence="19" id="KW-1185">Reference proteome</keyword>
<evidence type="ECO:0000256" key="8">
    <source>
        <dbReference type="ARBA" id="ARBA00023065"/>
    </source>
</evidence>
<evidence type="ECO:0000256" key="5">
    <source>
        <dbReference type="ARBA" id="ARBA00022692"/>
    </source>
</evidence>
<evidence type="ECO:0000313" key="18">
    <source>
        <dbReference type="EMBL" id="SHH97320.1"/>
    </source>
</evidence>
<evidence type="ECO:0000313" key="19">
    <source>
        <dbReference type="Proteomes" id="UP000184608"/>
    </source>
</evidence>
<dbReference type="AlphaFoldDB" id="A0A1M5XBX7"/>
<feature type="chain" id="PRO_5013223253" evidence="15">
    <location>
        <begin position="41"/>
        <end position="687"/>
    </location>
</feature>
<keyword evidence="6 15" id="KW-0732">Signal</keyword>